<organism evidence="2 3">
    <name type="scientific">Limnoglobus roseus</name>
    <dbReference type="NCBI Taxonomy" id="2598579"/>
    <lineage>
        <taxon>Bacteria</taxon>
        <taxon>Pseudomonadati</taxon>
        <taxon>Planctomycetota</taxon>
        <taxon>Planctomycetia</taxon>
        <taxon>Gemmatales</taxon>
        <taxon>Gemmataceae</taxon>
        <taxon>Limnoglobus</taxon>
    </lineage>
</organism>
<gene>
    <name evidence="2" type="ORF">PX52LOC_03787</name>
</gene>
<protein>
    <submittedName>
        <fullName evidence="2">Uncharacterized protein</fullName>
    </submittedName>
</protein>
<reference evidence="3" key="1">
    <citation type="submission" date="2019-08" db="EMBL/GenBank/DDBJ databases">
        <title>Limnoglobus roseus gen. nov., sp. nov., a novel freshwater planctomycete with a giant genome from the family Gemmataceae.</title>
        <authorList>
            <person name="Kulichevskaya I.S."/>
            <person name="Naumoff D.G."/>
            <person name="Miroshnikov K."/>
            <person name="Ivanova A."/>
            <person name="Philippov D.A."/>
            <person name="Hakobyan A."/>
            <person name="Rijpstra I.C."/>
            <person name="Sinninghe Damste J.S."/>
            <person name="Liesack W."/>
            <person name="Dedysh S.N."/>
        </authorList>
    </citation>
    <scope>NUCLEOTIDE SEQUENCE [LARGE SCALE GENOMIC DNA]</scope>
    <source>
        <strain evidence="3">PX52</strain>
    </source>
</reference>
<dbReference type="EMBL" id="CP042425">
    <property type="protein sequence ID" value="QEL16814.1"/>
    <property type="molecule type" value="Genomic_DNA"/>
</dbReference>
<dbReference type="AlphaFoldDB" id="A0A5C1AI54"/>
<feature type="compositionally biased region" description="Pro residues" evidence="1">
    <location>
        <begin position="23"/>
        <end position="34"/>
    </location>
</feature>
<evidence type="ECO:0000313" key="3">
    <source>
        <dbReference type="Proteomes" id="UP000324974"/>
    </source>
</evidence>
<proteinExistence type="predicted"/>
<accession>A0A5C1AI54</accession>
<feature type="compositionally biased region" description="Basic and acidic residues" evidence="1">
    <location>
        <begin position="59"/>
        <end position="68"/>
    </location>
</feature>
<dbReference type="RefSeq" id="WP_149111497.1">
    <property type="nucleotide sequence ID" value="NZ_CP042425.1"/>
</dbReference>
<evidence type="ECO:0000313" key="2">
    <source>
        <dbReference type="EMBL" id="QEL16814.1"/>
    </source>
</evidence>
<dbReference type="Proteomes" id="UP000324974">
    <property type="component" value="Chromosome"/>
</dbReference>
<name>A0A5C1AI54_9BACT</name>
<sequence length="68" mass="7225">MDLDDIVRRVQWASTPRPAAAETPPPSADIPPAPLSVFSDPDFIPPTAVTTRQQEAAIGEDRSASSPI</sequence>
<dbReference type="KEGG" id="lrs:PX52LOC_03787"/>
<feature type="region of interest" description="Disordered" evidence="1">
    <location>
        <begin position="13"/>
        <end position="68"/>
    </location>
</feature>
<feature type="compositionally biased region" description="Low complexity" evidence="1">
    <location>
        <begin position="13"/>
        <end position="22"/>
    </location>
</feature>
<evidence type="ECO:0000256" key="1">
    <source>
        <dbReference type="SAM" id="MobiDB-lite"/>
    </source>
</evidence>
<keyword evidence="3" id="KW-1185">Reference proteome</keyword>